<dbReference type="GO" id="GO:0019262">
    <property type="term" value="P:N-acetylneuraminate catabolic process"/>
    <property type="evidence" value="ECO:0007669"/>
    <property type="project" value="TreeGrafter"/>
</dbReference>
<proteinExistence type="predicted"/>
<dbReference type="PANTHER" id="PTHR18964">
    <property type="entry name" value="ROK (REPRESSOR, ORF, KINASE) FAMILY"/>
    <property type="match status" value="1"/>
</dbReference>
<reference evidence="2 3" key="1">
    <citation type="submission" date="2014-03" db="EMBL/GenBank/DDBJ databases">
        <title>The draft genome sequence of Thalassospira alkalitolerans JCM 18968.</title>
        <authorList>
            <person name="Lai Q."/>
            <person name="Shao Z."/>
        </authorList>
    </citation>
    <scope>NUCLEOTIDE SEQUENCE [LARGE SCALE GENOMIC DNA]</scope>
    <source>
        <strain evidence="2 3">JCM 18968</strain>
    </source>
</reference>
<dbReference type="Gene3D" id="3.30.420.40">
    <property type="match status" value="2"/>
</dbReference>
<dbReference type="Pfam" id="PF00480">
    <property type="entry name" value="ROK"/>
    <property type="match status" value="1"/>
</dbReference>
<evidence type="ECO:0000313" key="2">
    <source>
        <dbReference type="EMBL" id="OSQ46673.1"/>
    </source>
</evidence>
<dbReference type="EMBL" id="JFKB01000011">
    <property type="protein sequence ID" value="OSQ46673.1"/>
    <property type="molecule type" value="Genomic_DNA"/>
</dbReference>
<dbReference type="AlphaFoldDB" id="A0A1Y2L8K4"/>
<protein>
    <submittedName>
        <fullName evidence="2">ROK family transcriptional regulator</fullName>
    </submittedName>
</protein>
<comment type="caution">
    <text evidence="2">The sequence shown here is derived from an EMBL/GenBank/DDBJ whole genome shotgun (WGS) entry which is preliminary data.</text>
</comment>
<dbReference type="InterPro" id="IPR000600">
    <property type="entry name" value="ROK"/>
</dbReference>
<name>A0A1Y2L8K4_9PROT</name>
<evidence type="ECO:0000313" key="3">
    <source>
        <dbReference type="Proteomes" id="UP000193396"/>
    </source>
</evidence>
<dbReference type="Pfam" id="PF13412">
    <property type="entry name" value="HTH_24"/>
    <property type="match status" value="1"/>
</dbReference>
<dbReference type="OrthoDB" id="49685at2"/>
<dbReference type="InterPro" id="IPR043129">
    <property type="entry name" value="ATPase_NBD"/>
</dbReference>
<dbReference type="Proteomes" id="UP000193396">
    <property type="component" value="Unassembled WGS sequence"/>
</dbReference>
<dbReference type="InterPro" id="IPR036388">
    <property type="entry name" value="WH-like_DNA-bd_sf"/>
</dbReference>
<dbReference type="PANTHER" id="PTHR18964:SF169">
    <property type="entry name" value="N-ACETYLMANNOSAMINE KINASE"/>
    <property type="match status" value="1"/>
</dbReference>
<sequence length="415" mass="44832">MAALLYTNPESTADDGQGARPLHPGGGANQLRVRAYNERLVLSLVRRNKGLSKADIARLSGLSAQTVSVIMRALEKDGLLMRGDPVRGKVGKPSIPMALDPNGVFSFGLKIGRRSAELILMDFIGKVRASLKEAYKYPTPDSIRTFVRQSVEKLSGGLSPAHQQRIAGIGIAAPFELWNWVDEVGAPAEDMSAWRDVDLIATIGEIVPFPVFQQNDATAACGAELVFGLGPNYSDFAYFFIGSFIGGGIVLNQALYTGRTGNAGAFGSMPVSSRSGHSSQLIDQASIFVLEEMLVREGRDPTLLWRDPDYWQQLGSTLDIWIDHTARSLAIAITSVCSVIDFEAVIVDGGFPRDVCARIVDATRKATLKLDLQGIEPPHIEQGAVGSAARAIGAASLPLFSRYLLDQNILFKQMN</sequence>
<feature type="region of interest" description="Disordered" evidence="1">
    <location>
        <begin position="6"/>
        <end position="28"/>
    </location>
</feature>
<dbReference type="GO" id="GO:0009384">
    <property type="term" value="F:N-acylmannosamine kinase activity"/>
    <property type="evidence" value="ECO:0007669"/>
    <property type="project" value="TreeGrafter"/>
</dbReference>
<dbReference type="InterPro" id="IPR036390">
    <property type="entry name" value="WH_DNA-bd_sf"/>
</dbReference>
<keyword evidence="3" id="KW-1185">Reference proteome</keyword>
<dbReference type="Gene3D" id="1.10.10.10">
    <property type="entry name" value="Winged helix-like DNA-binding domain superfamily/Winged helix DNA-binding domain"/>
    <property type="match status" value="1"/>
</dbReference>
<gene>
    <name evidence="2" type="ORF">TALK_15820</name>
</gene>
<dbReference type="CDD" id="cd23763">
    <property type="entry name" value="ASKHA_ATPase_ROK"/>
    <property type="match status" value="1"/>
</dbReference>
<dbReference type="RefSeq" id="WP_085620117.1">
    <property type="nucleotide sequence ID" value="NZ_CAXBPE010000006.1"/>
</dbReference>
<organism evidence="2 3">
    <name type="scientific">Thalassospira alkalitolerans</name>
    <dbReference type="NCBI Taxonomy" id="1293890"/>
    <lineage>
        <taxon>Bacteria</taxon>
        <taxon>Pseudomonadati</taxon>
        <taxon>Pseudomonadota</taxon>
        <taxon>Alphaproteobacteria</taxon>
        <taxon>Rhodospirillales</taxon>
        <taxon>Thalassospiraceae</taxon>
        <taxon>Thalassospira</taxon>
    </lineage>
</organism>
<accession>A0A1Y2L8K4</accession>
<dbReference type="SUPFAM" id="SSF53067">
    <property type="entry name" value="Actin-like ATPase domain"/>
    <property type="match status" value="1"/>
</dbReference>
<evidence type="ECO:0000256" key="1">
    <source>
        <dbReference type="SAM" id="MobiDB-lite"/>
    </source>
</evidence>
<dbReference type="STRING" id="1293890.TALK_15820"/>
<dbReference type="SUPFAM" id="SSF46785">
    <property type="entry name" value="Winged helix' DNA-binding domain"/>
    <property type="match status" value="1"/>
</dbReference>